<evidence type="ECO:0000313" key="10">
    <source>
        <dbReference type="EMBL" id="VAW91747.1"/>
    </source>
</evidence>
<proteinExistence type="inferred from homology"/>
<dbReference type="Gene3D" id="3.60.140.10">
    <property type="entry name" value="CNF1/YfiH-like putative cysteine hydrolases"/>
    <property type="match status" value="1"/>
</dbReference>
<keyword evidence="6" id="KW-0862">Zinc</keyword>
<organism evidence="10">
    <name type="scientific">hydrothermal vent metagenome</name>
    <dbReference type="NCBI Taxonomy" id="652676"/>
    <lineage>
        <taxon>unclassified sequences</taxon>
        <taxon>metagenomes</taxon>
        <taxon>ecological metagenomes</taxon>
    </lineage>
</organism>
<dbReference type="AlphaFoldDB" id="A0A3B0ZWL6"/>
<evidence type="ECO:0000256" key="4">
    <source>
        <dbReference type="ARBA" id="ARBA00022723"/>
    </source>
</evidence>
<name>A0A3B0ZWL6_9ZZZZ</name>
<comment type="similarity">
    <text evidence="2">Belongs to the purine nucleoside phosphorylase YfiH/LACC1 family.</text>
</comment>
<dbReference type="GO" id="GO:0017061">
    <property type="term" value="F:S-methyl-5-thioadenosine phosphorylase activity"/>
    <property type="evidence" value="ECO:0007669"/>
    <property type="project" value="UniProtKB-EC"/>
</dbReference>
<keyword evidence="4" id="KW-0479">Metal-binding</keyword>
<evidence type="ECO:0000256" key="1">
    <source>
        <dbReference type="ARBA" id="ARBA00000553"/>
    </source>
</evidence>
<dbReference type="InterPro" id="IPR003730">
    <property type="entry name" value="Cu_polyphenol_OxRdtase"/>
</dbReference>
<keyword evidence="5" id="KW-0378">Hydrolase</keyword>
<comment type="catalytic activity">
    <reaction evidence="7">
        <text>adenosine + H2O + H(+) = inosine + NH4(+)</text>
        <dbReference type="Rhea" id="RHEA:24408"/>
        <dbReference type="ChEBI" id="CHEBI:15377"/>
        <dbReference type="ChEBI" id="CHEBI:15378"/>
        <dbReference type="ChEBI" id="CHEBI:16335"/>
        <dbReference type="ChEBI" id="CHEBI:17596"/>
        <dbReference type="ChEBI" id="CHEBI:28938"/>
        <dbReference type="EC" id="3.5.4.4"/>
    </reaction>
    <physiologicalReaction direction="left-to-right" evidence="7">
        <dbReference type="Rhea" id="RHEA:24409"/>
    </physiologicalReaction>
</comment>
<reference evidence="10" key="1">
    <citation type="submission" date="2018-06" db="EMBL/GenBank/DDBJ databases">
        <authorList>
            <person name="Zhirakovskaya E."/>
        </authorList>
    </citation>
    <scope>NUCLEOTIDE SEQUENCE</scope>
</reference>
<evidence type="ECO:0000256" key="9">
    <source>
        <dbReference type="ARBA" id="ARBA00049893"/>
    </source>
</evidence>
<dbReference type="CDD" id="cd16833">
    <property type="entry name" value="YfiH"/>
    <property type="match status" value="1"/>
</dbReference>
<sequence>MSLKKNLPQIIIPNWVVSEKIQALSTTRKGGSSRSPYDELNLATHVNDNSEDVKQNRRRLTQHSSLPAEPSWLEQIHSDKVVRLTPQNYQQAFIADASYTTDKNIVCCVMTADCVPVLVCNKQSTWVAAVHAGWKGIANGILKKTLQIYSEKMAGDLADIHVWIGPAISGKAYEVGQEVKEAFIQQDAILEKAFTRQDTSHYLLDSSYAVQLQCVQQGVSTKQISTENFCTYQDSKRFYSYRRDGIHTGRMASMVWLS</sequence>
<dbReference type="PANTHER" id="PTHR30616">
    <property type="entry name" value="UNCHARACTERIZED PROTEIN YFIH"/>
    <property type="match status" value="1"/>
</dbReference>
<evidence type="ECO:0000256" key="2">
    <source>
        <dbReference type="ARBA" id="ARBA00007353"/>
    </source>
</evidence>
<dbReference type="PANTHER" id="PTHR30616:SF2">
    <property type="entry name" value="PURINE NUCLEOSIDE PHOSPHORYLASE LACC1"/>
    <property type="match status" value="1"/>
</dbReference>
<dbReference type="InterPro" id="IPR011324">
    <property type="entry name" value="Cytotoxic_necrot_fac-like_cat"/>
</dbReference>
<dbReference type="GO" id="GO:0016787">
    <property type="term" value="F:hydrolase activity"/>
    <property type="evidence" value="ECO:0007669"/>
    <property type="project" value="UniProtKB-KW"/>
</dbReference>
<evidence type="ECO:0000256" key="3">
    <source>
        <dbReference type="ARBA" id="ARBA00022679"/>
    </source>
</evidence>
<keyword evidence="3" id="KW-0808">Transferase</keyword>
<evidence type="ECO:0000256" key="6">
    <source>
        <dbReference type="ARBA" id="ARBA00022833"/>
    </source>
</evidence>
<gene>
    <name evidence="10" type="ORF">MNBD_GAMMA23-113</name>
</gene>
<comment type="catalytic activity">
    <reaction evidence="8">
        <text>adenosine + phosphate = alpha-D-ribose 1-phosphate + adenine</text>
        <dbReference type="Rhea" id="RHEA:27642"/>
        <dbReference type="ChEBI" id="CHEBI:16335"/>
        <dbReference type="ChEBI" id="CHEBI:16708"/>
        <dbReference type="ChEBI" id="CHEBI:43474"/>
        <dbReference type="ChEBI" id="CHEBI:57720"/>
        <dbReference type="EC" id="2.4.2.1"/>
    </reaction>
    <physiologicalReaction direction="left-to-right" evidence="8">
        <dbReference type="Rhea" id="RHEA:27643"/>
    </physiologicalReaction>
</comment>
<accession>A0A3B0ZWL6</accession>
<protein>
    <submittedName>
        <fullName evidence="10">FIG00003370: Multicopper polyphenol oxidase</fullName>
    </submittedName>
</protein>
<dbReference type="NCBIfam" id="TIGR00726">
    <property type="entry name" value="peptidoglycan editing factor PgeF"/>
    <property type="match status" value="1"/>
</dbReference>
<evidence type="ECO:0000256" key="8">
    <source>
        <dbReference type="ARBA" id="ARBA00048968"/>
    </source>
</evidence>
<dbReference type="SUPFAM" id="SSF64438">
    <property type="entry name" value="CNF1/YfiH-like putative cysteine hydrolases"/>
    <property type="match status" value="1"/>
</dbReference>
<comment type="catalytic activity">
    <reaction evidence="1">
        <text>inosine + phosphate = alpha-D-ribose 1-phosphate + hypoxanthine</text>
        <dbReference type="Rhea" id="RHEA:27646"/>
        <dbReference type="ChEBI" id="CHEBI:17368"/>
        <dbReference type="ChEBI" id="CHEBI:17596"/>
        <dbReference type="ChEBI" id="CHEBI:43474"/>
        <dbReference type="ChEBI" id="CHEBI:57720"/>
        <dbReference type="EC" id="2.4.2.1"/>
    </reaction>
    <physiologicalReaction direction="left-to-right" evidence="1">
        <dbReference type="Rhea" id="RHEA:27647"/>
    </physiologicalReaction>
</comment>
<comment type="catalytic activity">
    <reaction evidence="9">
        <text>S-methyl-5'-thioadenosine + phosphate = 5-(methylsulfanyl)-alpha-D-ribose 1-phosphate + adenine</text>
        <dbReference type="Rhea" id="RHEA:11852"/>
        <dbReference type="ChEBI" id="CHEBI:16708"/>
        <dbReference type="ChEBI" id="CHEBI:17509"/>
        <dbReference type="ChEBI" id="CHEBI:43474"/>
        <dbReference type="ChEBI" id="CHEBI:58533"/>
        <dbReference type="EC" id="2.4.2.28"/>
    </reaction>
    <physiologicalReaction direction="left-to-right" evidence="9">
        <dbReference type="Rhea" id="RHEA:11853"/>
    </physiologicalReaction>
</comment>
<dbReference type="Pfam" id="PF02578">
    <property type="entry name" value="Cu-oxidase_4"/>
    <property type="match status" value="1"/>
</dbReference>
<evidence type="ECO:0000256" key="5">
    <source>
        <dbReference type="ARBA" id="ARBA00022801"/>
    </source>
</evidence>
<dbReference type="InterPro" id="IPR038371">
    <property type="entry name" value="Cu_polyphenol_OxRdtase_sf"/>
</dbReference>
<dbReference type="EMBL" id="UOFT01000016">
    <property type="protein sequence ID" value="VAW91747.1"/>
    <property type="molecule type" value="Genomic_DNA"/>
</dbReference>
<dbReference type="GO" id="GO:0005507">
    <property type="term" value="F:copper ion binding"/>
    <property type="evidence" value="ECO:0007669"/>
    <property type="project" value="TreeGrafter"/>
</dbReference>
<evidence type="ECO:0000256" key="7">
    <source>
        <dbReference type="ARBA" id="ARBA00047989"/>
    </source>
</evidence>